<dbReference type="KEGG" id="mng:MNEG_6720"/>
<protein>
    <submittedName>
        <fullName evidence="1">Uncharacterized protein</fullName>
    </submittedName>
</protein>
<dbReference type="EMBL" id="KK101340">
    <property type="protein sequence ID" value="KIZ01242.1"/>
    <property type="molecule type" value="Genomic_DNA"/>
</dbReference>
<gene>
    <name evidence="1" type="ORF">MNEG_6720</name>
</gene>
<dbReference type="AlphaFoldDB" id="A0A0D2ML09"/>
<dbReference type="RefSeq" id="XP_013900261.1">
    <property type="nucleotide sequence ID" value="XM_014044807.1"/>
</dbReference>
<organism evidence="1 2">
    <name type="scientific">Monoraphidium neglectum</name>
    <dbReference type="NCBI Taxonomy" id="145388"/>
    <lineage>
        <taxon>Eukaryota</taxon>
        <taxon>Viridiplantae</taxon>
        <taxon>Chlorophyta</taxon>
        <taxon>core chlorophytes</taxon>
        <taxon>Chlorophyceae</taxon>
        <taxon>CS clade</taxon>
        <taxon>Sphaeropleales</taxon>
        <taxon>Selenastraceae</taxon>
        <taxon>Monoraphidium</taxon>
    </lineage>
</organism>
<dbReference type="Proteomes" id="UP000054498">
    <property type="component" value="Unassembled WGS sequence"/>
</dbReference>
<evidence type="ECO:0000313" key="2">
    <source>
        <dbReference type="Proteomes" id="UP000054498"/>
    </source>
</evidence>
<evidence type="ECO:0000313" key="1">
    <source>
        <dbReference type="EMBL" id="KIZ01242.1"/>
    </source>
</evidence>
<sequence>MAAAKDASQAAADGVVSSQRLADAARWEAVAASVGTLPGLQGAGEAAAAALLAGAGSLGAVAAAGVDDLLLLCVELQQKVKDCQLRLDREAACNFEAKLELEMLKAIWYSRGAVEGLLAAGGGDAGAGAGAGAASRTPACGSLSAQRRGGGEEDAATQLSMHGRQAVALAQCGDPLSTAVSKLALDSSAASLGVLVFRPWAIDLMRIRLDSGEPTPGAPADAYDRVVADLHLTERQQAAFLALRRWWERNLAQINARRRELALEALKAPEDVALQSEVADDLEQAARM</sequence>
<name>A0A0D2ML09_9CHLO</name>
<dbReference type="GeneID" id="25739596"/>
<proteinExistence type="predicted"/>
<keyword evidence="2" id="KW-1185">Reference proteome</keyword>
<reference evidence="1 2" key="1">
    <citation type="journal article" date="2013" name="BMC Genomics">
        <title>Reconstruction of the lipid metabolism for the microalga Monoraphidium neglectum from its genome sequence reveals characteristics suitable for biofuel production.</title>
        <authorList>
            <person name="Bogen C."/>
            <person name="Al-Dilaimi A."/>
            <person name="Albersmeier A."/>
            <person name="Wichmann J."/>
            <person name="Grundmann M."/>
            <person name="Rupp O."/>
            <person name="Lauersen K.J."/>
            <person name="Blifernez-Klassen O."/>
            <person name="Kalinowski J."/>
            <person name="Goesmann A."/>
            <person name="Mussgnug J.H."/>
            <person name="Kruse O."/>
        </authorList>
    </citation>
    <scope>NUCLEOTIDE SEQUENCE [LARGE SCALE GENOMIC DNA]</scope>
    <source>
        <strain evidence="1 2">SAG 48.87</strain>
    </source>
</reference>
<accession>A0A0D2ML09</accession>
<dbReference type="OrthoDB" id="10604640at2759"/>